<accession>A0A146K8Z3</accession>
<proteinExistence type="predicted"/>
<organism evidence="1">
    <name type="scientific">Trepomonas sp. PC1</name>
    <dbReference type="NCBI Taxonomy" id="1076344"/>
    <lineage>
        <taxon>Eukaryota</taxon>
        <taxon>Metamonada</taxon>
        <taxon>Diplomonadida</taxon>
        <taxon>Hexamitidae</taxon>
        <taxon>Hexamitinae</taxon>
        <taxon>Trepomonas</taxon>
    </lineage>
</organism>
<dbReference type="AlphaFoldDB" id="A0A146K8Z3"/>
<gene>
    <name evidence="1" type="ORF">TPC1_14484</name>
</gene>
<sequence length="266" mass="28673">MNPFLQDPVTHPSISWNDAFTSDVQPFRLRPLPTDEDTIAILGMNGVIQQYSFSSNKMMPLVATGGQPTDLTVIDGKQTIVTDVSWNNLMVVRDAQVQGLMDQESGIHFPLSVVNLNGYVYFSDQSGLFSFSSDGLLQKLSEQTGITALSIAHSCVMMAVNGENVIKCLRPGFEPVNYCTGLFGAFRLVDMATGPNNSLLVVTESINRGEEGGSSGYLYVVSQSGIPSACVQLPGVPQSVCYMDGKILLAVAESKVVYQIPITVFG</sequence>
<reference evidence="1" key="1">
    <citation type="submission" date="2015-07" db="EMBL/GenBank/DDBJ databases">
        <title>Adaptation to a free-living lifestyle via gene acquisitions in the diplomonad Trepomonas sp. PC1.</title>
        <authorList>
            <person name="Xu F."/>
            <person name="Jerlstrom-Hultqvist J."/>
            <person name="Kolisko M."/>
            <person name="Simpson A.G.B."/>
            <person name="Roger A.J."/>
            <person name="Svard S.G."/>
            <person name="Andersson J.O."/>
        </authorList>
    </citation>
    <scope>NUCLEOTIDE SEQUENCE</scope>
    <source>
        <strain evidence="1">PC1</strain>
    </source>
</reference>
<protein>
    <submittedName>
        <fullName evidence="1">Uncharacterized protein</fullName>
    </submittedName>
</protein>
<evidence type="ECO:0000313" key="1">
    <source>
        <dbReference type="EMBL" id="JAP93290.1"/>
    </source>
</evidence>
<dbReference type="SUPFAM" id="SSF63829">
    <property type="entry name" value="Calcium-dependent phosphotriesterase"/>
    <property type="match status" value="1"/>
</dbReference>
<dbReference type="EMBL" id="GDID01003316">
    <property type="protein sequence ID" value="JAP93290.1"/>
    <property type="molecule type" value="Transcribed_RNA"/>
</dbReference>
<name>A0A146K8Z3_9EUKA</name>